<protein>
    <submittedName>
        <fullName evidence="2">Protein CBG26874</fullName>
    </submittedName>
</protein>
<evidence type="ECO:0000256" key="1">
    <source>
        <dbReference type="SAM" id="MobiDB-lite"/>
    </source>
</evidence>
<dbReference type="AlphaFoldDB" id="B6II74"/>
<accession>B6II74</accession>
<proteinExistence type="predicted"/>
<dbReference type="KEGG" id="cbr:CBG_26874"/>
<feature type="region of interest" description="Disordered" evidence="1">
    <location>
        <begin position="1"/>
        <end position="33"/>
    </location>
</feature>
<dbReference type="InParanoid" id="B6II74"/>
<sequence>MFLLGSHTNTTTLTPQLRPSGVGLAESAVGRGR</sequence>
<dbReference type="CTD" id="68918338"/>
<dbReference type="HOGENOM" id="CLU_3385249_0_0_1"/>
<reference evidence="2 3" key="1">
    <citation type="journal article" date="2003" name="PLoS Biol.">
        <title>The genome sequence of Caenorhabditis briggsae: a platform for comparative genomics.</title>
        <authorList>
            <person name="Stein L.D."/>
            <person name="Bao Z."/>
            <person name="Blasiar D."/>
            <person name="Blumenthal T."/>
            <person name="Brent M.R."/>
            <person name="Chen N."/>
            <person name="Chinwalla A."/>
            <person name="Clarke L."/>
            <person name="Clee C."/>
            <person name="Coghlan A."/>
            <person name="Coulson A."/>
            <person name="D'Eustachio P."/>
            <person name="Fitch D.H."/>
            <person name="Fulton L.A."/>
            <person name="Fulton R.E."/>
            <person name="Griffiths-Jones S."/>
            <person name="Harris T.W."/>
            <person name="Hillier L.W."/>
            <person name="Kamath R."/>
            <person name="Kuwabara P.E."/>
            <person name="Mardis E.R."/>
            <person name="Marra M.A."/>
            <person name="Miner T.L."/>
            <person name="Minx P."/>
            <person name="Mullikin J.C."/>
            <person name="Plumb R.W."/>
            <person name="Rogers J."/>
            <person name="Schein J.E."/>
            <person name="Sohrmann M."/>
            <person name="Spieth J."/>
            <person name="Stajich J.E."/>
            <person name="Wei C."/>
            <person name="Willey D."/>
            <person name="Wilson R.K."/>
            <person name="Durbin R."/>
            <person name="Waterston R.H."/>
        </authorList>
    </citation>
    <scope>NUCLEOTIDE SEQUENCE [LARGE SCALE GENOMIC DNA]</scope>
    <source>
        <strain evidence="2 3">AF16</strain>
    </source>
</reference>
<gene>
    <name evidence="2" type="ORF">CBG26874</name>
    <name evidence="2" type="ORF">CBG_26874</name>
</gene>
<evidence type="ECO:0000313" key="3">
    <source>
        <dbReference type="Proteomes" id="UP000008549"/>
    </source>
</evidence>
<dbReference type="Proteomes" id="UP000008549">
    <property type="component" value="Unassembled WGS sequence"/>
</dbReference>
<feature type="compositionally biased region" description="Polar residues" evidence="1">
    <location>
        <begin position="1"/>
        <end position="17"/>
    </location>
</feature>
<evidence type="ECO:0000313" key="2">
    <source>
        <dbReference type="EMBL" id="CAR99604.1"/>
    </source>
</evidence>
<dbReference type="EMBL" id="HE600908">
    <property type="protein sequence ID" value="CAR99604.1"/>
    <property type="molecule type" value="Genomic_DNA"/>
</dbReference>
<reference evidence="2 3" key="2">
    <citation type="journal article" date="2011" name="PLoS Genet.">
        <title>Caenorhabditis briggsae recombinant inbred line genotypes reveal inter-strain incompatibility and the evolution of recombination.</title>
        <authorList>
            <person name="Ross J.A."/>
            <person name="Koboldt D.C."/>
            <person name="Staisch J.E."/>
            <person name="Chamberlin H.M."/>
            <person name="Gupta B.P."/>
            <person name="Miller R.D."/>
            <person name="Baird S.E."/>
            <person name="Haag E.S."/>
        </authorList>
    </citation>
    <scope>NUCLEOTIDE SEQUENCE [LARGE SCALE GENOMIC DNA]</scope>
    <source>
        <strain evidence="2 3">AF16</strain>
    </source>
</reference>
<dbReference type="RefSeq" id="XP_045099167.1">
    <property type="nucleotide sequence ID" value="XM_045236507.1"/>
</dbReference>
<dbReference type="GeneID" id="68918338"/>
<keyword evidence="3" id="KW-1185">Reference proteome</keyword>
<organism evidence="2 3">
    <name type="scientific">Caenorhabditis briggsae</name>
    <dbReference type="NCBI Taxonomy" id="6238"/>
    <lineage>
        <taxon>Eukaryota</taxon>
        <taxon>Metazoa</taxon>
        <taxon>Ecdysozoa</taxon>
        <taxon>Nematoda</taxon>
        <taxon>Chromadorea</taxon>
        <taxon>Rhabditida</taxon>
        <taxon>Rhabditina</taxon>
        <taxon>Rhabditomorpha</taxon>
        <taxon>Rhabditoidea</taxon>
        <taxon>Rhabditidae</taxon>
        <taxon>Peloderinae</taxon>
        <taxon>Caenorhabditis</taxon>
    </lineage>
</organism>
<name>B6II74_CAEBR</name>